<dbReference type="Proteomes" id="UP000887458">
    <property type="component" value="Unassembled WGS sequence"/>
</dbReference>
<dbReference type="PANTHER" id="PTHR23121">
    <property type="entry name" value="SODIUM-DEPENDENT GLUCOSE TRANSPORTER 1"/>
    <property type="match status" value="1"/>
</dbReference>
<dbReference type="EMBL" id="NJHN03000095">
    <property type="protein sequence ID" value="KAH9415906.1"/>
    <property type="molecule type" value="Genomic_DNA"/>
</dbReference>
<feature type="region of interest" description="Disordered" evidence="4">
    <location>
        <begin position="88"/>
        <end position="138"/>
    </location>
</feature>
<feature type="transmembrane region" description="Helical" evidence="5">
    <location>
        <begin position="487"/>
        <end position="505"/>
    </location>
</feature>
<evidence type="ECO:0000256" key="4">
    <source>
        <dbReference type="SAM" id="MobiDB-lite"/>
    </source>
</evidence>
<feature type="transmembrane region" description="Helical" evidence="5">
    <location>
        <begin position="561"/>
        <end position="578"/>
    </location>
</feature>
<feature type="transmembrane region" description="Helical" evidence="5">
    <location>
        <begin position="426"/>
        <end position="449"/>
    </location>
</feature>
<protein>
    <recommendedName>
        <fullName evidence="8">Sodium-dependent glucose transporter 1-like protein</fullName>
    </recommendedName>
</protein>
<feature type="transmembrane region" description="Helical" evidence="5">
    <location>
        <begin position="370"/>
        <end position="388"/>
    </location>
</feature>
<feature type="transmembrane region" description="Helical" evidence="5">
    <location>
        <begin position="312"/>
        <end position="331"/>
    </location>
</feature>
<dbReference type="InterPro" id="IPR036259">
    <property type="entry name" value="MFS_trans_sf"/>
</dbReference>
<evidence type="ECO:0000256" key="1">
    <source>
        <dbReference type="ARBA" id="ARBA00022692"/>
    </source>
</evidence>
<name>A0ABQ8J007_DERPT</name>
<evidence type="ECO:0000313" key="6">
    <source>
        <dbReference type="EMBL" id="KAH9415906.1"/>
    </source>
</evidence>
<dbReference type="Gene3D" id="1.20.1250.20">
    <property type="entry name" value="MFS general substrate transporter like domains"/>
    <property type="match status" value="1"/>
</dbReference>
<feature type="transmembrane region" description="Helical" evidence="5">
    <location>
        <begin position="621"/>
        <end position="641"/>
    </location>
</feature>
<feature type="transmembrane region" description="Helical" evidence="5">
    <location>
        <begin position="285"/>
        <end position="305"/>
    </location>
</feature>
<dbReference type="Pfam" id="PF07690">
    <property type="entry name" value="MFS_1"/>
    <property type="match status" value="1"/>
</dbReference>
<feature type="transmembrane region" description="Helical" evidence="5">
    <location>
        <begin position="246"/>
        <end position="265"/>
    </location>
</feature>
<proteinExistence type="predicted"/>
<reference evidence="6 7" key="1">
    <citation type="journal article" date="2018" name="J. Allergy Clin. Immunol.">
        <title>High-quality assembly of Dermatophagoides pteronyssinus genome and transcriptome reveals a wide range of novel allergens.</title>
        <authorList>
            <person name="Liu X.Y."/>
            <person name="Yang K.Y."/>
            <person name="Wang M.Q."/>
            <person name="Kwok J.S."/>
            <person name="Zeng X."/>
            <person name="Yang Z."/>
            <person name="Xiao X.J."/>
            <person name="Lau C.P."/>
            <person name="Li Y."/>
            <person name="Huang Z.M."/>
            <person name="Ba J.G."/>
            <person name="Yim A.K."/>
            <person name="Ouyang C.Y."/>
            <person name="Ngai S.M."/>
            <person name="Chan T.F."/>
            <person name="Leung E.L."/>
            <person name="Liu L."/>
            <person name="Liu Z.G."/>
            <person name="Tsui S.K."/>
        </authorList>
    </citation>
    <scope>NUCLEOTIDE SEQUENCE [LARGE SCALE GENOMIC DNA]</scope>
    <source>
        <strain evidence="6">Derp</strain>
    </source>
</reference>
<evidence type="ECO:0000256" key="5">
    <source>
        <dbReference type="SAM" id="Phobius"/>
    </source>
</evidence>
<dbReference type="PANTHER" id="PTHR23121:SF9">
    <property type="entry name" value="SODIUM-DEPENDENT GLUCOSE TRANSPORTER 1"/>
    <property type="match status" value="1"/>
</dbReference>
<keyword evidence="7" id="KW-1185">Reference proteome</keyword>
<evidence type="ECO:0000256" key="2">
    <source>
        <dbReference type="ARBA" id="ARBA00022989"/>
    </source>
</evidence>
<keyword evidence="1 5" id="KW-0812">Transmembrane</keyword>
<dbReference type="InterPro" id="IPR011701">
    <property type="entry name" value="MFS"/>
</dbReference>
<dbReference type="SUPFAM" id="SSF103473">
    <property type="entry name" value="MFS general substrate transporter"/>
    <property type="match status" value="1"/>
</dbReference>
<sequence>MPTINLNIKINNYNKWKRKFTRKRSNHQNKSILIVPLRTNFGGACHPIIIIDQCIIGRVNIKFIFDRIIRAMDKNNNESKSTVPVINMVDETKPPPSSSQPSASSMMTKPLTISEQKCSKTERENGSNFDETDEERRLREEREIAERNELSMIRMLVRHNKQIGIVGNMNIFKPSEEDERIKRMPDICPRSTSDGLGAISIAGSIASSDEAFFHQYQREDLRRTVSMVSWGSGPVQTQIMTKRYKLVTSAVLWFCYYSLALNDYIFGPTFNDLSSILGVPFDRIAYFVVYRQLAYTFGSLGGIAFDYVNRQLFLIALLLLSGASLMVTPYVPDVLWLFLIAVVNGFAAGACDVGFHVWILEMFQNGGGPLLQALHFSFGLGVATAPLISAQFLHSGDSEGCSSSESVEIESILSDDEIEHRRRTLFIPYLITGLIVSAGGIILLGLFLYKRYVPPKERKLPASFDQQMPKQLTRSEKIELWKRSLPSFYIISIIILGSVMLWSYYGLEVTFFQFLAQFSNAVPLPIHGTMSANLEAATGSAYAIGGLLATWASFHFHPEHMIYLNFILMNIGNYILLSCSESSLLWFWIGNIVIGFGFSSCYATAYTFLEHQINVTNVIGSIFLFAGGAGTAIFPILLAEICSKPLYLVYLSFFCSNFALLLFIVMHFITKIRQRQVKLIQDRLMKNPAMLTKIKQRTLSQLSFPPQ</sequence>
<gene>
    <name evidence="6" type="ORF">DERP_000400</name>
</gene>
<keyword evidence="3 5" id="KW-0472">Membrane</keyword>
<reference evidence="6 7" key="2">
    <citation type="journal article" date="2022" name="Mol. Biol. Evol.">
        <title>Comparative Genomics Reveals Insights into the Divergent Evolution of Astigmatic Mites and Household Pest Adaptations.</title>
        <authorList>
            <person name="Xiong Q."/>
            <person name="Wan A.T."/>
            <person name="Liu X."/>
            <person name="Fung C.S."/>
            <person name="Xiao X."/>
            <person name="Malainual N."/>
            <person name="Hou J."/>
            <person name="Wang L."/>
            <person name="Wang M."/>
            <person name="Yang K.Y."/>
            <person name="Cui Y."/>
            <person name="Leung E.L."/>
            <person name="Nong W."/>
            <person name="Shin S.K."/>
            <person name="Au S.W."/>
            <person name="Jeong K.Y."/>
            <person name="Chew F.T."/>
            <person name="Hui J.H."/>
            <person name="Leung T.F."/>
            <person name="Tungtrongchitr A."/>
            <person name="Zhong N."/>
            <person name="Liu Z."/>
            <person name="Tsui S.K."/>
        </authorList>
    </citation>
    <scope>NUCLEOTIDE SEQUENCE [LARGE SCALE GENOMIC DNA]</scope>
    <source>
        <strain evidence="6">Derp</strain>
    </source>
</reference>
<feature type="transmembrane region" description="Helical" evidence="5">
    <location>
        <begin position="584"/>
        <end position="609"/>
    </location>
</feature>
<evidence type="ECO:0000256" key="3">
    <source>
        <dbReference type="ARBA" id="ARBA00023136"/>
    </source>
</evidence>
<feature type="transmembrane region" description="Helical" evidence="5">
    <location>
        <begin position="337"/>
        <end position="358"/>
    </location>
</feature>
<feature type="transmembrane region" description="Helical" evidence="5">
    <location>
        <begin position="647"/>
        <end position="669"/>
    </location>
</feature>
<organism evidence="6 7">
    <name type="scientific">Dermatophagoides pteronyssinus</name>
    <name type="common">European house dust mite</name>
    <dbReference type="NCBI Taxonomy" id="6956"/>
    <lineage>
        <taxon>Eukaryota</taxon>
        <taxon>Metazoa</taxon>
        <taxon>Ecdysozoa</taxon>
        <taxon>Arthropoda</taxon>
        <taxon>Chelicerata</taxon>
        <taxon>Arachnida</taxon>
        <taxon>Acari</taxon>
        <taxon>Acariformes</taxon>
        <taxon>Sarcoptiformes</taxon>
        <taxon>Astigmata</taxon>
        <taxon>Psoroptidia</taxon>
        <taxon>Analgoidea</taxon>
        <taxon>Pyroglyphidae</taxon>
        <taxon>Dermatophagoidinae</taxon>
        <taxon>Dermatophagoides</taxon>
    </lineage>
</organism>
<keyword evidence="2 5" id="KW-1133">Transmembrane helix</keyword>
<evidence type="ECO:0000313" key="7">
    <source>
        <dbReference type="Proteomes" id="UP000887458"/>
    </source>
</evidence>
<comment type="caution">
    <text evidence="6">The sequence shown here is derived from an EMBL/GenBank/DDBJ whole genome shotgun (WGS) entry which is preliminary data.</text>
</comment>
<accession>A0ABQ8J007</accession>
<evidence type="ECO:0008006" key="8">
    <source>
        <dbReference type="Google" id="ProtNLM"/>
    </source>
</evidence>